<evidence type="ECO:0000313" key="1">
    <source>
        <dbReference type="EMBL" id="DAF56710.1"/>
    </source>
</evidence>
<dbReference type="SUPFAM" id="SSF56235">
    <property type="entry name" value="N-terminal nucleophile aminohydrolases (Ntn hydrolases)"/>
    <property type="match status" value="1"/>
</dbReference>
<dbReference type="Gene3D" id="3.60.20.10">
    <property type="entry name" value="Glutamine Phosphoribosylpyrophosphate, subunit 1, domain 1"/>
    <property type="match status" value="1"/>
</dbReference>
<protein>
    <submittedName>
        <fullName evidence="1">Uncharacterized protein</fullName>
    </submittedName>
</protein>
<dbReference type="InterPro" id="IPR029055">
    <property type="entry name" value="Ntn_hydrolases_N"/>
</dbReference>
<dbReference type="EMBL" id="BK032721">
    <property type="protein sequence ID" value="DAF56710.1"/>
    <property type="molecule type" value="Genomic_DNA"/>
</dbReference>
<accession>A0A8S5T0H3</accession>
<name>A0A8S5T0H3_9CAUD</name>
<organism evidence="1">
    <name type="scientific">Myoviridae sp. ctWb16</name>
    <dbReference type="NCBI Taxonomy" id="2827690"/>
    <lineage>
        <taxon>Viruses</taxon>
        <taxon>Duplodnaviria</taxon>
        <taxon>Heunggongvirae</taxon>
        <taxon>Uroviricota</taxon>
        <taxon>Caudoviricetes</taxon>
    </lineage>
</organism>
<reference evidence="1" key="1">
    <citation type="journal article" date="2021" name="Proc. Natl. Acad. Sci. U.S.A.">
        <title>A Catalog of Tens of Thousands of Viruses from Human Metagenomes Reveals Hidden Associations with Chronic Diseases.</title>
        <authorList>
            <person name="Tisza M.J."/>
            <person name="Buck C.B."/>
        </authorList>
    </citation>
    <scope>NUCLEOTIDE SEQUENCE</scope>
    <source>
        <strain evidence="1">CtWb16</strain>
    </source>
</reference>
<sequence>MSVCAVRKTDKFIELSCDTQLTCDTTISSEFLDSSKMFEKNGMIVAGAGPIREINMLKIFMEKNLIGEPTEENILMFMFDFQQFKQQMGLPPEIECQFILILGNKVFSVIQGEVLEIPRFYAIGSGQDFAQAALYLGHTTEQSVKVACNLNVYCHEPVKTITKEI</sequence>
<proteinExistence type="predicted"/>